<comment type="caution">
    <text evidence="1">The sequence shown here is derived from an EMBL/GenBank/DDBJ whole genome shotgun (WGS) entry which is preliminary data.</text>
</comment>
<accession>T4VHV9</accession>
<evidence type="ECO:0008006" key="3">
    <source>
        <dbReference type="Google" id="ProtNLM"/>
    </source>
</evidence>
<evidence type="ECO:0000313" key="1">
    <source>
        <dbReference type="EMBL" id="EQK40267.1"/>
    </source>
</evidence>
<dbReference type="GeneID" id="67474491"/>
<dbReference type="PATRIC" id="fig|1233171.3.peg.3306"/>
<dbReference type="AlphaFoldDB" id="T4VHV9"/>
<gene>
    <name evidence="1" type="ORF">C672_3434</name>
</gene>
<organism evidence="1 2">
    <name type="scientific">Paraclostridium bifermentans ATCC 638 = DSM 14991</name>
    <dbReference type="NCBI Taxonomy" id="1233171"/>
    <lineage>
        <taxon>Bacteria</taxon>
        <taxon>Bacillati</taxon>
        <taxon>Bacillota</taxon>
        <taxon>Clostridia</taxon>
        <taxon>Peptostreptococcales</taxon>
        <taxon>Peptostreptococcaceae</taxon>
        <taxon>Paraclostridium</taxon>
    </lineage>
</organism>
<sequence length="166" mass="16661">MSYSNCCGHNDCRPCVEYIPCFGPAGPVGPTATNQFLSLGAGSAAILAVQTPITFSSTLATNGTDIAGLNPIILAPNHSYYVSYNINATSTATPGTLSGVLLLNGASITSSTASITTTGIGSESIAGQAIIRTTGNTTSTLQLATTASAINIFTLANAGISVIEIL</sequence>
<name>T4VHV9_PARBF</name>
<dbReference type="EMBL" id="AVNC01000020">
    <property type="protein sequence ID" value="EQK40267.1"/>
    <property type="molecule type" value="Genomic_DNA"/>
</dbReference>
<protein>
    <recommendedName>
        <fullName evidence="3">BclA C-terminal domain-containing protein</fullName>
    </recommendedName>
</protein>
<reference evidence="1 2" key="1">
    <citation type="submission" date="2013-06" db="EMBL/GenBank/DDBJ databases">
        <authorList>
            <person name="Walk S."/>
            <person name="Aronoff D."/>
            <person name="Young V.Y."/>
            <person name="Marsh J."/>
            <person name="Harrison L."/>
            <person name="Daugherty S.C."/>
            <person name="Shefchek K.A."/>
            <person name="Hine E.E."/>
            <person name="Tallon L.J."/>
            <person name="Sadzewicz L.K."/>
            <person name="Rasko D.A."/>
        </authorList>
    </citation>
    <scope>NUCLEOTIDE SEQUENCE [LARGE SCALE GENOMIC DNA]</scope>
    <source>
        <strain evidence="1 2">ATCC 638</strain>
    </source>
</reference>
<evidence type="ECO:0000313" key="2">
    <source>
        <dbReference type="Proteomes" id="UP000015688"/>
    </source>
</evidence>
<dbReference type="Proteomes" id="UP000015688">
    <property type="component" value="Unassembled WGS sequence"/>
</dbReference>
<proteinExistence type="predicted"/>
<dbReference type="RefSeq" id="WP_021434365.1">
    <property type="nucleotide sequence ID" value="NZ_AVNC01000020.1"/>
</dbReference>